<dbReference type="Proteomes" id="UP000194003">
    <property type="component" value="Unassembled WGS sequence"/>
</dbReference>
<keyword evidence="2" id="KW-0812">Transmembrane</keyword>
<evidence type="ECO:0000313" key="4">
    <source>
        <dbReference type="Proteomes" id="UP000194003"/>
    </source>
</evidence>
<keyword evidence="2" id="KW-0472">Membrane</keyword>
<protein>
    <submittedName>
        <fullName evidence="3">Uncharacterized protein</fullName>
    </submittedName>
</protein>
<feature type="transmembrane region" description="Helical" evidence="2">
    <location>
        <begin position="45"/>
        <end position="61"/>
    </location>
</feature>
<dbReference type="RefSeq" id="WP_085440947.1">
    <property type="nucleotide sequence ID" value="NZ_LVJN01000015.1"/>
</dbReference>
<feature type="transmembrane region" description="Helical" evidence="2">
    <location>
        <begin position="12"/>
        <end position="33"/>
    </location>
</feature>
<evidence type="ECO:0000256" key="2">
    <source>
        <dbReference type="SAM" id="Phobius"/>
    </source>
</evidence>
<accession>A0A1Y2KAS5</accession>
<evidence type="ECO:0000256" key="1">
    <source>
        <dbReference type="SAM" id="MobiDB-lite"/>
    </source>
</evidence>
<proteinExistence type="predicted"/>
<keyword evidence="2" id="KW-1133">Transmembrane helix</keyword>
<feature type="region of interest" description="Disordered" evidence="1">
    <location>
        <begin position="176"/>
        <end position="200"/>
    </location>
</feature>
<feature type="transmembrane region" description="Helical" evidence="2">
    <location>
        <begin position="73"/>
        <end position="92"/>
    </location>
</feature>
<sequence length="294" mass="33055">MGFVSKGRQINVKYAITLRLWALFHLLTVFAVFYTHPFEQMGADLRFQAVALALVGLLIFFRRAEGFSIELGIALGFAPPALYRLIFIEWPGLEGHFQNSIGDVFRSILFHLVISLYFLVVWRRHLRAFLHNRWVSIAIVAGATTLMGWWVHADGVKSLMRMKEVLTSRASAPQFPHVVTSPQSQTPQSSGSTEAEQAIPPSCPMPEREILLVKIAECQCAAEFVPPLSEIYYIPTVPQDLKQAILQTTLTKIGERNYRKGLDLYISQITQECNKRGGDVQACVCKHLSEPLAP</sequence>
<reference evidence="3 4" key="1">
    <citation type="journal article" date="2016" name="BMC Genomics">
        <title>Combined genomic and structural analyses of a cultured magnetotactic bacterium reveals its niche adaptation to a dynamic environment.</title>
        <authorList>
            <person name="Araujo A.C."/>
            <person name="Morillo V."/>
            <person name="Cypriano J."/>
            <person name="Teixeira L.C."/>
            <person name="Leao P."/>
            <person name="Lyra S."/>
            <person name="Almeida L.G."/>
            <person name="Bazylinski D.A."/>
            <person name="Vasconcellos A.T."/>
            <person name="Abreu F."/>
            <person name="Lins U."/>
        </authorList>
    </citation>
    <scope>NUCLEOTIDE SEQUENCE [LARGE SCALE GENOMIC DNA]</scope>
    <source>
        <strain evidence="3 4">IT-1</strain>
    </source>
</reference>
<name>A0A1Y2KAS5_9PROT</name>
<keyword evidence="4" id="KW-1185">Reference proteome</keyword>
<comment type="caution">
    <text evidence="3">The sequence shown here is derived from an EMBL/GenBank/DDBJ whole genome shotgun (WGS) entry which is preliminary data.</text>
</comment>
<feature type="compositionally biased region" description="Low complexity" evidence="1">
    <location>
        <begin position="180"/>
        <end position="193"/>
    </location>
</feature>
<evidence type="ECO:0000313" key="3">
    <source>
        <dbReference type="EMBL" id="OSM07034.1"/>
    </source>
</evidence>
<feature type="transmembrane region" description="Helical" evidence="2">
    <location>
        <begin position="134"/>
        <end position="152"/>
    </location>
</feature>
<gene>
    <name evidence="3" type="ORF">MAIT1_00056</name>
</gene>
<organism evidence="3 4">
    <name type="scientific">Magnetofaba australis IT-1</name>
    <dbReference type="NCBI Taxonomy" id="1434232"/>
    <lineage>
        <taxon>Bacteria</taxon>
        <taxon>Pseudomonadati</taxon>
        <taxon>Pseudomonadota</taxon>
        <taxon>Magnetococcia</taxon>
        <taxon>Magnetococcales</taxon>
        <taxon>Magnetococcaceae</taxon>
        <taxon>Magnetofaba</taxon>
    </lineage>
</organism>
<dbReference type="AlphaFoldDB" id="A0A1Y2KAS5"/>
<feature type="transmembrane region" description="Helical" evidence="2">
    <location>
        <begin position="104"/>
        <end position="122"/>
    </location>
</feature>
<dbReference type="EMBL" id="LVJN01000015">
    <property type="protein sequence ID" value="OSM07034.1"/>
    <property type="molecule type" value="Genomic_DNA"/>
</dbReference>